<dbReference type="Proteomes" id="UP000681722">
    <property type="component" value="Unassembled WGS sequence"/>
</dbReference>
<dbReference type="EMBL" id="CAJOBC010103355">
    <property type="protein sequence ID" value="CAF4485426.1"/>
    <property type="molecule type" value="Genomic_DNA"/>
</dbReference>
<gene>
    <name evidence="2" type="ORF">GPM918_LOCUS42735</name>
    <name evidence="3" type="ORF">SRO942_LOCUS44049</name>
</gene>
<evidence type="ECO:0000313" key="3">
    <source>
        <dbReference type="EMBL" id="CAF4485426.1"/>
    </source>
</evidence>
<evidence type="ECO:0000313" key="2">
    <source>
        <dbReference type="EMBL" id="CAF1605642.1"/>
    </source>
</evidence>
<proteinExistence type="predicted"/>
<evidence type="ECO:0000313" key="4">
    <source>
        <dbReference type="Proteomes" id="UP000663829"/>
    </source>
</evidence>
<evidence type="ECO:0000256" key="1">
    <source>
        <dbReference type="SAM" id="SignalP"/>
    </source>
</evidence>
<dbReference type="EMBL" id="CAJNOQ010036782">
    <property type="protein sequence ID" value="CAF1605642.1"/>
    <property type="molecule type" value="Genomic_DNA"/>
</dbReference>
<keyword evidence="1" id="KW-0732">Signal</keyword>
<name>A0A816B8F5_9BILA</name>
<protein>
    <submittedName>
        <fullName evidence="2">Uncharacterized protein</fullName>
    </submittedName>
</protein>
<feature type="signal peptide" evidence="1">
    <location>
        <begin position="1"/>
        <end position="15"/>
    </location>
</feature>
<organism evidence="2 4">
    <name type="scientific">Didymodactylos carnosus</name>
    <dbReference type="NCBI Taxonomy" id="1234261"/>
    <lineage>
        <taxon>Eukaryota</taxon>
        <taxon>Metazoa</taxon>
        <taxon>Spiralia</taxon>
        <taxon>Gnathifera</taxon>
        <taxon>Rotifera</taxon>
        <taxon>Eurotatoria</taxon>
        <taxon>Bdelloidea</taxon>
        <taxon>Philodinida</taxon>
        <taxon>Philodinidae</taxon>
        <taxon>Didymodactylos</taxon>
    </lineage>
</organism>
<accession>A0A816B8F5</accession>
<sequence>MTLVYFSTCLVCVLGINYEQIKHSCFNLSKFTFMTSGACQSIANKNNCSSYQYTAELIPLIHSFLNLKQLRLNITGNNSNDIDLLNGRYIKQRILIDDFKFHICLTTSDIDRSKNIILSTWDSFSVGLHKINVLKSLRYYLFSFPYEFETLLLSSKFLEYKTNSDNNNLVETWKNVKHIIFGPDLSPYSSNIFSYIKNFFMNVNEITIYLVFSLDNFDLNNNRYKEQICERIEILNMHYINNTLLWKYLILLMPNIKELKLPTYENLLEITNNFYDIDLFQIFKKIRILKFLFDNNEIVVKPKEFYDYLLEIKNF</sequence>
<reference evidence="2" key="1">
    <citation type="submission" date="2021-02" db="EMBL/GenBank/DDBJ databases">
        <authorList>
            <person name="Nowell W R."/>
        </authorList>
    </citation>
    <scope>NUCLEOTIDE SEQUENCE</scope>
</reference>
<feature type="chain" id="PRO_5035608632" evidence="1">
    <location>
        <begin position="16"/>
        <end position="315"/>
    </location>
</feature>
<dbReference type="AlphaFoldDB" id="A0A816B8F5"/>
<keyword evidence="4" id="KW-1185">Reference proteome</keyword>
<comment type="caution">
    <text evidence="2">The sequence shown here is derived from an EMBL/GenBank/DDBJ whole genome shotgun (WGS) entry which is preliminary data.</text>
</comment>
<dbReference type="Proteomes" id="UP000663829">
    <property type="component" value="Unassembled WGS sequence"/>
</dbReference>